<protein>
    <submittedName>
        <fullName evidence="2">Uncharacterized protein</fullName>
    </submittedName>
</protein>
<evidence type="ECO:0000313" key="3">
    <source>
        <dbReference type="Proteomes" id="UP001153148"/>
    </source>
</evidence>
<proteinExistence type="predicted"/>
<comment type="caution">
    <text evidence="2">The sequence shown here is derived from an EMBL/GenBank/DDBJ whole genome shotgun (WGS) entry which is preliminary data.</text>
</comment>
<dbReference type="EMBL" id="CAJPIN010000082">
    <property type="protein sequence ID" value="CAG2053016.1"/>
    <property type="molecule type" value="Genomic_DNA"/>
</dbReference>
<feature type="compositionally biased region" description="Polar residues" evidence="1">
    <location>
        <begin position="598"/>
        <end position="624"/>
    </location>
</feature>
<feature type="compositionally biased region" description="Basic and acidic residues" evidence="1">
    <location>
        <begin position="588"/>
        <end position="597"/>
    </location>
</feature>
<feature type="region of interest" description="Disordered" evidence="1">
    <location>
        <begin position="564"/>
        <end position="633"/>
    </location>
</feature>
<accession>A0ABN7NE05</accession>
<keyword evidence="3" id="KW-1185">Reference proteome</keyword>
<name>A0ABN7NE05_TIMPD</name>
<dbReference type="Proteomes" id="UP001153148">
    <property type="component" value="Unassembled WGS sequence"/>
</dbReference>
<evidence type="ECO:0000256" key="1">
    <source>
        <dbReference type="SAM" id="MobiDB-lite"/>
    </source>
</evidence>
<feature type="region of interest" description="Disordered" evidence="1">
    <location>
        <begin position="1566"/>
        <end position="1591"/>
    </location>
</feature>
<evidence type="ECO:0000313" key="2">
    <source>
        <dbReference type="EMBL" id="CAG2053016.1"/>
    </source>
</evidence>
<sequence length="1685" mass="189238">MNYRWWIVGVWVRVKRDGGKHHISKPSTDPNLNLPLPDKPDKKILTPLYARALFWCVSRGQPCGQYGTFCHNSSHFGVCIEQLDGSLLPAEDYLNLCPEGTVCDSDDESPCIAMTSPVLQQFLSTANYMTASPHTEIADHSSSEVDHHLAKSSVGVTSEFPPSSKLQLYSVSKKNYDSTAPFTVITKSTVLPSSEYTSLNMVYSHFAKKESRKPFRKYQSEYTRKCFEPHILVTSSLVDSDALDHFITGAQRKACRGCAPAVLDSLDRDLGKKLLNKSKTRKLEHGLYTASAQPSQCESVFINLFGSECFGDVCLYSWSELSKADDETPTISPTPPTDGNASAVGLLRGMTVAHHSDALSKGRTQEYTKVKGDLLTSSYPREITYGSSDIKNKLAVNIKESRNIFEPSLESQLDLHVKRTRSINLSEAGDTNLKPNKLFEKVRFDYGTFNIPEHSQNQDVAIPNKVREMLGSKSILTQWHPTEKAKTTASYETGEDSSYYDGDHEDYDYYSDYTDYFDESSVEDIASIEQSSDEAEEYESGSLKQTENIDHVILESLTSVRPSKNIISNDDNHKHPMVLDAQTSPKNDNAKKSDKLTDNSYETMGKSSDVSTSKIKTGNESLGDSSLYLDNDPHFERSDLEKELRANSTHSSSLESKGIDDTYKITNTSDDSNNEISEFGDFSHSSETNSMGKAADDIVLSQDDINDISLSTENNPFDITSEPDTDTNIYDKETYTEKSSTHIPGYQLISSSDEVSYTEKENIHKPGLVEYENNSENIDENYTAEGLDENISLESATLLDKYLDKKEDTTAEISEIEPSTQRSLSLTFTPRVSETEHTAQNESLKSLPITYTTEMLEIEPTTQTVPLEAVTFSATADLSEIEITTETVYLESITLAITTEESEIETTYKDSTLEYVPLIVKTGISEMQSTTQDVQLESTTLSDKAEISEIEPTNQKSFLKNVTLTPIVSVTEHTAKNESLKSLPITYTTEILKLEPTTQIVPLELVTLTATTDFSEIELTTETVSLESVPLIAMTGTSELEPTTQSVTLEPLALTSMTVFLKGEQNILAVSKESDPLTVMTEVSKIESISTNVSLESVSLNAITGVSEIEQATQDESLESFPLSVNTGISAIEPTTQDASWESSTLMETTKESEIETTNQNLSFESDNLPVMTKESDIQPGSFNTGESLETTTLTDIAGEPAVDTSIKNDSSEYATITQIKEASTVETHSSSDVYWDSTTFQNQNFQTDSVMSIYGSTKPISDEVTYTDSREDYFTTTEFAIDYMSSTESNEASDEFYDSTTEDVSYGYISSEEFTTTEISTHDPESTEINFDESISEESTKNYFTTTEYSTDSEEDTNEIANQRMIGSRYFQHSYNPSSFLSTTILENSTRNENLDEINTKEDERKSDEKDNTEITITELYNRNYEELGTEEIVTTNTGHMGENINQVDINDNSEWTTKLDSVWNIWTKEPITIKTRPSDDIIPDVKETAQNQQKYIENKTKEGAPMFDHSSISKARSEISIKQTMQESKNQFVEIYKDTPRKKKPITELVDCIEKGKNDFEFDYSFDQYDDSSSDKSNQNNREEQIERDILCQVPPEDLNKFERDNEHLKKNSDNTGDDIDISQFYDDDRELSYDSEYGIYDDESHKEDYRRMADIRATKTSFHVFKTPKKEDPYLLQIMFQE</sequence>
<reference evidence="2" key="1">
    <citation type="submission" date="2021-03" db="EMBL/GenBank/DDBJ databases">
        <authorList>
            <person name="Tran Van P."/>
        </authorList>
    </citation>
    <scope>NUCLEOTIDE SEQUENCE</scope>
</reference>
<gene>
    <name evidence="2" type="ORF">TPAB3V08_LOCUS107</name>
</gene>
<organism evidence="2 3">
    <name type="scientific">Timema podura</name>
    <name type="common">Walking stick</name>
    <dbReference type="NCBI Taxonomy" id="61482"/>
    <lineage>
        <taxon>Eukaryota</taxon>
        <taxon>Metazoa</taxon>
        <taxon>Ecdysozoa</taxon>
        <taxon>Arthropoda</taxon>
        <taxon>Hexapoda</taxon>
        <taxon>Insecta</taxon>
        <taxon>Pterygota</taxon>
        <taxon>Neoptera</taxon>
        <taxon>Polyneoptera</taxon>
        <taxon>Phasmatodea</taxon>
        <taxon>Timematodea</taxon>
        <taxon>Timematoidea</taxon>
        <taxon>Timematidae</taxon>
        <taxon>Timema</taxon>
    </lineage>
</organism>